<dbReference type="STRING" id="1499967.U27_02440"/>
<comment type="subcellular location">
    <subcellularLocation>
        <location evidence="1 7">Cell membrane</location>
        <topology evidence="1 7">Multi-pass membrane protein</topology>
    </subcellularLocation>
</comment>
<dbReference type="SUPFAM" id="SSF161098">
    <property type="entry name" value="MetI-like"/>
    <property type="match status" value="1"/>
</dbReference>
<reference evidence="9 10" key="1">
    <citation type="journal article" date="2015" name="PeerJ">
        <title>First genomic representation of candidate bacterial phylum KSB3 points to enhanced environmental sensing as a trigger of wastewater bulking.</title>
        <authorList>
            <person name="Sekiguchi Y."/>
            <person name="Ohashi A."/>
            <person name="Parks D.H."/>
            <person name="Yamauchi T."/>
            <person name="Tyson G.W."/>
            <person name="Hugenholtz P."/>
        </authorList>
    </citation>
    <scope>NUCLEOTIDE SEQUENCE [LARGE SCALE GENOMIC DNA]</scope>
</reference>
<feature type="transmembrane region" description="Helical" evidence="7">
    <location>
        <begin position="225"/>
        <end position="251"/>
    </location>
</feature>
<sequence>MIRYILNRVLSALLTMFVLATATFFLLRLVPGDPFAGPKVTPEVKERLRIHYGLDKPLPEQYVIYMGNLLRGDFGYSLAKRGHHVNTIIKDAFPQSLDLGIRAMISAIVFGIFFGIVAALYRGKPLDYFTVILVLVGISVPSFVVAGLLQFFFGVYLKILPVARYESFRHTLMPAFALSLGTMATLARYMRASMLEIVNADYIKTAKAKGLRKYQIVIRHQIRNALFPILTILGPAIAMVLTGSFIIESIFAIPGLGRHYVLAMQNLDYTLVMGLTLFFGFFLIAMNLLVDFAYGIIDPRVRHTKK</sequence>
<evidence type="ECO:0000256" key="6">
    <source>
        <dbReference type="ARBA" id="ARBA00023136"/>
    </source>
</evidence>
<feature type="transmembrane region" description="Helical" evidence="7">
    <location>
        <begin position="128"/>
        <end position="152"/>
    </location>
</feature>
<organism evidence="9 10">
    <name type="scientific">Vecturithrix granuli</name>
    <dbReference type="NCBI Taxonomy" id="1499967"/>
    <lineage>
        <taxon>Bacteria</taxon>
        <taxon>Candidatus Moduliflexota</taxon>
        <taxon>Candidatus Vecturitrichia</taxon>
        <taxon>Candidatus Vecturitrichales</taxon>
        <taxon>Candidatus Vecturitrichaceae</taxon>
        <taxon>Candidatus Vecturithrix</taxon>
    </lineage>
</organism>
<dbReference type="PROSITE" id="PS50928">
    <property type="entry name" value="ABC_TM1"/>
    <property type="match status" value="1"/>
</dbReference>
<evidence type="ECO:0000256" key="4">
    <source>
        <dbReference type="ARBA" id="ARBA00022692"/>
    </source>
</evidence>
<proteinExistence type="inferred from homology"/>
<dbReference type="eggNOG" id="COG0601">
    <property type="taxonomic scope" value="Bacteria"/>
</dbReference>
<evidence type="ECO:0000259" key="8">
    <source>
        <dbReference type="PROSITE" id="PS50928"/>
    </source>
</evidence>
<accession>A0A0S6WC66</accession>
<keyword evidence="10" id="KW-1185">Reference proteome</keyword>
<dbReference type="Proteomes" id="UP000030661">
    <property type="component" value="Unassembled WGS sequence"/>
</dbReference>
<dbReference type="GO" id="GO:0005886">
    <property type="term" value="C:plasma membrane"/>
    <property type="evidence" value="ECO:0007669"/>
    <property type="project" value="UniProtKB-SubCell"/>
</dbReference>
<dbReference type="GO" id="GO:0055085">
    <property type="term" value="P:transmembrane transport"/>
    <property type="evidence" value="ECO:0007669"/>
    <property type="project" value="InterPro"/>
</dbReference>
<dbReference type="CDD" id="cd06261">
    <property type="entry name" value="TM_PBP2"/>
    <property type="match status" value="1"/>
</dbReference>
<evidence type="ECO:0000313" key="10">
    <source>
        <dbReference type="Proteomes" id="UP000030661"/>
    </source>
</evidence>
<dbReference type="InterPro" id="IPR045621">
    <property type="entry name" value="BPD_transp_1_N"/>
</dbReference>
<feature type="transmembrane region" description="Helical" evidence="7">
    <location>
        <begin position="271"/>
        <end position="297"/>
    </location>
</feature>
<dbReference type="AlphaFoldDB" id="A0A0S6WC66"/>
<gene>
    <name evidence="9" type="ORF">U27_02440</name>
</gene>
<keyword evidence="3" id="KW-1003">Cell membrane</keyword>
<dbReference type="InterPro" id="IPR000515">
    <property type="entry name" value="MetI-like"/>
</dbReference>
<keyword evidence="2 7" id="KW-0813">Transport</keyword>
<dbReference type="Pfam" id="PF00528">
    <property type="entry name" value="BPD_transp_1"/>
    <property type="match status" value="1"/>
</dbReference>
<evidence type="ECO:0000256" key="3">
    <source>
        <dbReference type="ARBA" id="ARBA00022475"/>
    </source>
</evidence>
<evidence type="ECO:0000256" key="2">
    <source>
        <dbReference type="ARBA" id="ARBA00022448"/>
    </source>
</evidence>
<keyword evidence="5 7" id="KW-1133">Transmembrane helix</keyword>
<dbReference type="InterPro" id="IPR035906">
    <property type="entry name" value="MetI-like_sf"/>
</dbReference>
<evidence type="ECO:0000256" key="5">
    <source>
        <dbReference type="ARBA" id="ARBA00022989"/>
    </source>
</evidence>
<name>A0A0S6WC66_VECG1</name>
<dbReference type="HOGENOM" id="CLU_036879_1_2_0"/>
<feature type="domain" description="ABC transmembrane type-1" evidence="8">
    <location>
        <begin position="93"/>
        <end position="290"/>
    </location>
</feature>
<feature type="transmembrane region" description="Helical" evidence="7">
    <location>
        <begin position="172"/>
        <end position="190"/>
    </location>
</feature>
<dbReference type="PANTHER" id="PTHR43163">
    <property type="entry name" value="DIPEPTIDE TRANSPORT SYSTEM PERMEASE PROTEIN DPPB-RELATED"/>
    <property type="match status" value="1"/>
</dbReference>
<dbReference type="PANTHER" id="PTHR43163:SF6">
    <property type="entry name" value="DIPEPTIDE TRANSPORT SYSTEM PERMEASE PROTEIN DPPB-RELATED"/>
    <property type="match status" value="1"/>
</dbReference>
<evidence type="ECO:0000256" key="7">
    <source>
        <dbReference type="RuleBase" id="RU363032"/>
    </source>
</evidence>
<keyword evidence="4 7" id="KW-0812">Transmembrane</keyword>
<comment type="similarity">
    <text evidence="7">Belongs to the binding-protein-dependent transport system permease family.</text>
</comment>
<dbReference type="Gene3D" id="1.10.3720.10">
    <property type="entry name" value="MetI-like"/>
    <property type="match status" value="1"/>
</dbReference>
<dbReference type="Pfam" id="PF19300">
    <property type="entry name" value="BPD_transp_1_N"/>
    <property type="match status" value="1"/>
</dbReference>
<protein>
    <submittedName>
        <fullName evidence="9">Binding-protein-dependent transport systems inner membrane component</fullName>
    </submittedName>
</protein>
<keyword evidence="6 7" id="KW-0472">Membrane</keyword>
<evidence type="ECO:0000256" key="1">
    <source>
        <dbReference type="ARBA" id="ARBA00004651"/>
    </source>
</evidence>
<feature type="transmembrane region" description="Helical" evidence="7">
    <location>
        <begin position="99"/>
        <end position="121"/>
    </location>
</feature>
<evidence type="ECO:0000313" key="9">
    <source>
        <dbReference type="EMBL" id="GAK55606.1"/>
    </source>
</evidence>
<dbReference type="EMBL" id="DF820463">
    <property type="protein sequence ID" value="GAK55606.1"/>
    <property type="molecule type" value="Genomic_DNA"/>
</dbReference>